<name>A0A067S7N5_GALM3</name>
<organism evidence="2 3">
    <name type="scientific">Galerina marginata (strain CBS 339.88)</name>
    <dbReference type="NCBI Taxonomy" id="685588"/>
    <lineage>
        <taxon>Eukaryota</taxon>
        <taxon>Fungi</taxon>
        <taxon>Dikarya</taxon>
        <taxon>Basidiomycota</taxon>
        <taxon>Agaricomycotina</taxon>
        <taxon>Agaricomycetes</taxon>
        <taxon>Agaricomycetidae</taxon>
        <taxon>Agaricales</taxon>
        <taxon>Agaricineae</taxon>
        <taxon>Strophariaceae</taxon>
        <taxon>Galerina</taxon>
    </lineage>
</organism>
<accession>A0A067S7N5</accession>
<dbReference type="AlphaFoldDB" id="A0A067S7N5"/>
<keyword evidence="3" id="KW-1185">Reference proteome</keyword>
<feature type="region of interest" description="Disordered" evidence="1">
    <location>
        <begin position="26"/>
        <end position="57"/>
    </location>
</feature>
<dbReference type="Proteomes" id="UP000027222">
    <property type="component" value="Unassembled WGS sequence"/>
</dbReference>
<reference evidence="3" key="1">
    <citation type="journal article" date="2014" name="Proc. Natl. Acad. Sci. U.S.A.">
        <title>Extensive sampling of basidiomycete genomes demonstrates inadequacy of the white-rot/brown-rot paradigm for wood decay fungi.</title>
        <authorList>
            <person name="Riley R."/>
            <person name="Salamov A.A."/>
            <person name="Brown D.W."/>
            <person name="Nagy L.G."/>
            <person name="Floudas D."/>
            <person name="Held B.W."/>
            <person name="Levasseur A."/>
            <person name="Lombard V."/>
            <person name="Morin E."/>
            <person name="Otillar R."/>
            <person name="Lindquist E.A."/>
            <person name="Sun H."/>
            <person name="LaButti K.M."/>
            <person name="Schmutz J."/>
            <person name="Jabbour D."/>
            <person name="Luo H."/>
            <person name="Baker S.E."/>
            <person name="Pisabarro A.G."/>
            <person name="Walton J.D."/>
            <person name="Blanchette R.A."/>
            <person name="Henrissat B."/>
            <person name="Martin F."/>
            <person name="Cullen D."/>
            <person name="Hibbett D.S."/>
            <person name="Grigoriev I.V."/>
        </authorList>
    </citation>
    <scope>NUCLEOTIDE SEQUENCE [LARGE SCALE GENOMIC DNA]</scope>
    <source>
        <strain evidence="3">CBS 339.88</strain>
    </source>
</reference>
<dbReference type="EMBL" id="KL142420">
    <property type="protein sequence ID" value="KDR66836.1"/>
    <property type="molecule type" value="Genomic_DNA"/>
</dbReference>
<sequence>MWVEKEQLPVMPIGGSRTLVRLTWAGSQAKNKQDKEETSPRLNSPLGQQARHGSWDDLSRHRRPCWLLLQTSRTCPLLP</sequence>
<gene>
    <name evidence="2" type="ORF">GALMADRAFT_1141511</name>
</gene>
<evidence type="ECO:0000313" key="2">
    <source>
        <dbReference type="EMBL" id="KDR66836.1"/>
    </source>
</evidence>
<proteinExistence type="predicted"/>
<dbReference type="HOGENOM" id="CLU_2606216_0_0_1"/>
<protein>
    <submittedName>
        <fullName evidence="2">Uncharacterized protein</fullName>
    </submittedName>
</protein>
<evidence type="ECO:0000313" key="3">
    <source>
        <dbReference type="Proteomes" id="UP000027222"/>
    </source>
</evidence>
<evidence type="ECO:0000256" key="1">
    <source>
        <dbReference type="SAM" id="MobiDB-lite"/>
    </source>
</evidence>